<sequence length="598" mass="66232">MKISSYISPDVFARPVAKPAAAVASPAATPVVSPPLAPRDEAVFWLTAAAEIEHFLMVHYLFASYSLDEGRGGDAADKVRMLKDILRQIAREEMGHLITVQNLLTLLGAPLHLGREHSPHASEIYPFRFALERVSLDSLAKYAIAESPVDRAALDAGLTAEELRLYDTELEPRARKSNDGHMVRHVGPLFARLRELFANDLRDEDFRLDRVSRQARWDDWGYRPHPFPVKDIDLRVLVHTFDQVDSADARRAAVSALQEIGDQGEEANVDMGDGESHFERFLASYKLLAEIEQETGTVPVRPVVSDPNVTVAVSSGQGAGDAPDGRITASRTRAWAQLFNLRYRLLLRFLAHALRSEGPVFVRQGVQSGDRTPKGVLAYWTFKEMRRLKKIAGKLVQMPLNDAGGESRAGPPFELPYRLDLPPDDTDCWRGHADVFRAAENLARELTSTDEDRDDPFLAFLVEDDAGSIAVADLLGSGGHLPASGAAYEFRKVAEILDEAVRGFSVGPPHQAFWRDTDLQQFLASSVNPVKAGDPDGSAIIQRIGLPEENPLRMPRYRPRIAQVRIDYIRDWISRGAPDSQPPGMIGVVSEPEPLPEN</sequence>
<gene>
    <name evidence="2" type="ORF">B0E33_10235</name>
</gene>
<dbReference type="Gene3D" id="1.20.1260.10">
    <property type="match status" value="1"/>
</dbReference>
<accession>A0ABM6I157</accession>
<keyword evidence="3" id="KW-1185">Reference proteome</keyword>
<evidence type="ECO:0000259" key="1">
    <source>
        <dbReference type="Pfam" id="PF12902"/>
    </source>
</evidence>
<dbReference type="InterPro" id="IPR026820">
    <property type="entry name" value="VioB/RebD_dom"/>
</dbReference>
<protein>
    <recommendedName>
        <fullName evidence="1">Iminophenyl-pyruvate dimer synthase domain-containing protein</fullName>
    </recommendedName>
</protein>
<feature type="domain" description="Iminophenyl-pyruvate dimer synthase" evidence="1">
    <location>
        <begin position="46"/>
        <end position="282"/>
    </location>
</feature>
<reference evidence="2 3" key="1">
    <citation type="submission" date="2017-02" db="EMBL/GenBank/DDBJ databases">
        <authorList>
            <person name="Jeong S."/>
        </authorList>
    </citation>
    <scope>NUCLEOTIDE SEQUENCE [LARGE SCALE GENOMIC DNA]</scope>
    <source>
        <strain evidence="2 3">RMAR6-6</strain>
    </source>
</reference>
<proteinExistence type="predicted"/>
<dbReference type="Proteomes" id="UP000188174">
    <property type="component" value="Chromosome"/>
</dbReference>
<dbReference type="EMBL" id="CP019630">
    <property type="protein sequence ID" value="AQQ03921.1"/>
    <property type="molecule type" value="Genomic_DNA"/>
</dbReference>
<evidence type="ECO:0000313" key="3">
    <source>
        <dbReference type="Proteomes" id="UP000188174"/>
    </source>
</evidence>
<dbReference type="InterPro" id="IPR012347">
    <property type="entry name" value="Ferritin-like"/>
</dbReference>
<evidence type="ECO:0000313" key="2">
    <source>
        <dbReference type="EMBL" id="AQQ03921.1"/>
    </source>
</evidence>
<dbReference type="Pfam" id="PF12902">
    <property type="entry name" value="Ferritin-like"/>
    <property type="match status" value="1"/>
</dbReference>
<organism evidence="2 3">
    <name type="scientific">Roseibium algicola</name>
    <dbReference type="NCBI Taxonomy" id="2857014"/>
    <lineage>
        <taxon>Bacteria</taxon>
        <taxon>Pseudomonadati</taxon>
        <taxon>Pseudomonadota</taxon>
        <taxon>Alphaproteobacteria</taxon>
        <taxon>Hyphomicrobiales</taxon>
        <taxon>Stappiaceae</taxon>
        <taxon>Roseibium</taxon>
    </lineage>
</organism>
<name>A0ABM6I157_9HYPH</name>